<feature type="domain" description="CN hydrolase" evidence="9">
    <location>
        <begin position="1"/>
        <end position="233"/>
    </location>
</feature>
<evidence type="ECO:0000256" key="5">
    <source>
        <dbReference type="ARBA" id="ARBA00022840"/>
    </source>
</evidence>
<dbReference type="InterPro" id="IPR003694">
    <property type="entry name" value="NAD_synthase"/>
</dbReference>
<dbReference type="EC" id="6.3.5.1" evidence="7"/>
<dbReference type="SUPFAM" id="SSF56317">
    <property type="entry name" value="Carbon-nitrogen hydrolase"/>
    <property type="match status" value="1"/>
</dbReference>
<keyword evidence="11" id="KW-1185">Reference proteome</keyword>
<keyword evidence="3 7" id="KW-0436">Ligase</keyword>
<dbReference type="PIRSF" id="PIRSF006630">
    <property type="entry name" value="NADS_GAT"/>
    <property type="match status" value="1"/>
</dbReference>
<dbReference type="InterPro" id="IPR022310">
    <property type="entry name" value="NAD/GMP_synthase"/>
</dbReference>
<evidence type="ECO:0000313" key="11">
    <source>
        <dbReference type="Proteomes" id="UP000636891"/>
    </source>
</evidence>
<dbReference type="CDD" id="cd07570">
    <property type="entry name" value="GAT_Gln-NAD-synth"/>
    <property type="match status" value="1"/>
</dbReference>
<evidence type="ECO:0000259" key="9">
    <source>
        <dbReference type="PROSITE" id="PS50263"/>
    </source>
</evidence>
<dbReference type="PROSITE" id="PS50263">
    <property type="entry name" value="CN_HYDROLASE"/>
    <property type="match status" value="1"/>
</dbReference>
<comment type="catalytic activity">
    <reaction evidence="7">
        <text>deamido-NAD(+) + L-glutamine + ATP + H2O = L-glutamate + AMP + diphosphate + NAD(+) + H(+)</text>
        <dbReference type="Rhea" id="RHEA:24384"/>
        <dbReference type="ChEBI" id="CHEBI:15377"/>
        <dbReference type="ChEBI" id="CHEBI:15378"/>
        <dbReference type="ChEBI" id="CHEBI:29985"/>
        <dbReference type="ChEBI" id="CHEBI:30616"/>
        <dbReference type="ChEBI" id="CHEBI:33019"/>
        <dbReference type="ChEBI" id="CHEBI:57540"/>
        <dbReference type="ChEBI" id="CHEBI:58359"/>
        <dbReference type="ChEBI" id="CHEBI:58437"/>
        <dbReference type="ChEBI" id="CHEBI:456215"/>
        <dbReference type="EC" id="6.3.5.1"/>
    </reaction>
</comment>
<comment type="caution">
    <text evidence="10">The sequence shown here is derived from an EMBL/GenBank/DDBJ whole genome shotgun (WGS) entry which is preliminary data.</text>
</comment>
<reference evidence="10 11" key="1">
    <citation type="submission" date="2020-08" db="EMBL/GenBank/DDBJ databases">
        <title>Genome public.</title>
        <authorList>
            <person name="Liu C."/>
            <person name="Sun Q."/>
        </authorList>
    </citation>
    <scope>NUCLEOTIDE SEQUENCE [LARGE SCALE GENOMIC DNA]</scope>
    <source>
        <strain evidence="10 11">New-7</strain>
    </source>
</reference>
<sequence length="523" mass="58101">MKIALAQLNYTIGDFDSNRKKIVECIDSAKSQSAQLIVFAEQAISGAPAYDLLNKVSFLDLCEETLRDIASHCENISVLIGLPVQCSNKTISVAALIENKKIKRYIGKKTIRSRDESSYLSPSKGCEYIKIAGKKVAVVVGEDIHTEQEYGEYADLIINLCNSPYSRGIIEKRYDFYRQLAFMTGKSIVFVNNVGAQTDIVYDGSSGIINSRGEAVTLLKSFSEDFRIIELDADHEPVRLPEQNKTVNVYHAIKLGLQDYFAKNGFKTACLGLSGGIDSAVVVSLAAEALGPENVRVLLMPSQFSSDHSVEDARALAENLGIEYQVVPINETFAALTTTLGPVFGELPFDVTEENMQSRIRGMMMMAISNKFGNILLATSNKSEIAVGYGTLYGDTVGALSIIGDLYKSEVYDLARYINRDRQIIPVSTIVKAPSAELRLEQKDSDSLPPYDILDAILYRMIEEGQSREEIINAGFNEKDVYKVYNLVLKSEFKRYQSCPTLRLSTCTLRINRRLPLTNKYGY</sequence>
<comment type="similarity">
    <text evidence="2 7">In the C-terminal section; belongs to the NAD synthetase family.</text>
</comment>
<dbReference type="InterPro" id="IPR014729">
    <property type="entry name" value="Rossmann-like_a/b/a_fold"/>
</dbReference>
<keyword evidence="4 7" id="KW-0547">Nucleotide-binding</keyword>
<evidence type="ECO:0000313" key="10">
    <source>
        <dbReference type="EMBL" id="MBC5617434.1"/>
    </source>
</evidence>
<dbReference type="InterPro" id="IPR036526">
    <property type="entry name" value="C-N_Hydrolase_sf"/>
</dbReference>
<organism evidence="10 11">
    <name type="scientific">Alistipes hominis</name>
    <dbReference type="NCBI Taxonomy" id="2763015"/>
    <lineage>
        <taxon>Bacteria</taxon>
        <taxon>Pseudomonadati</taxon>
        <taxon>Bacteroidota</taxon>
        <taxon>Bacteroidia</taxon>
        <taxon>Bacteroidales</taxon>
        <taxon>Rikenellaceae</taxon>
        <taxon>Alistipes</taxon>
    </lineage>
</organism>
<dbReference type="NCBIfam" id="NF010588">
    <property type="entry name" value="PRK13981.1"/>
    <property type="match status" value="1"/>
</dbReference>
<name>A0ABR7CPB0_9BACT</name>
<protein>
    <recommendedName>
        <fullName evidence="7">Glutamine-dependent NAD(+) synthetase</fullName>
        <ecNumber evidence="7">6.3.5.1</ecNumber>
    </recommendedName>
    <alternativeName>
        <fullName evidence="7">NAD(+) synthase [glutamine-hydrolyzing]</fullName>
    </alternativeName>
</protein>
<dbReference type="Pfam" id="PF02540">
    <property type="entry name" value="NAD_synthase"/>
    <property type="match status" value="1"/>
</dbReference>
<dbReference type="Proteomes" id="UP000636891">
    <property type="component" value="Unassembled WGS sequence"/>
</dbReference>
<dbReference type="RefSeq" id="WP_118656630.1">
    <property type="nucleotide sequence ID" value="NZ_JACOOK010000006.1"/>
</dbReference>
<evidence type="ECO:0000256" key="8">
    <source>
        <dbReference type="RuleBase" id="RU003811"/>
    </source>
</evidence>
<dbReference type="Gene3D" id="3.40.50.620">
    <property type="entry name" value="HUPs"/>
    <property type="match status" value="1"/>
</dbReference>
<dbReference type="PANTHER" id="PTHR23090:SF9">
    <property type="entry name" value="GLUTAMINE-DEPENDENT NAD(+) SYNTHETASE"/>
    <property type="match status" value="1"/>
</dbReference>
<evidence type="ECO:0000256" key="7">
    <source>
        <dbReference type="PIRNR" id="PIRNR006630"/>
    </source>
</evidence>
<dbReference type="NCBIfam" id="TIGR00552">
    <property type="entry name" value="nadE"/>
    <property type="match status" value="1"/>
</dbReference>
<evidence type="ECO:0000256" key="3">
    <source>
        <dbReference type="ARBA" id="ARBA00022598"/>
    </source>
</evidence>
<dbReference type="SUPFAM" id="SSF52402">
    <property type="entry name" value="Adenine nucleotide alpha hydrolases-like"/>
    <property type="match status" value="1"/>
</dbReference>
<dbReference type="InterPro" id="IPR014445">
    <property type="entry name" value="Gln-dep_NAD_synthase"/>
</dbReference>
<dbReference type="CDD" id="cd00553">
    <property type="entry name" value="NAD_synthase"/>
    <property type="match status" value="1"/>
</dbReference>
<evidence type="ECO:0000256" key="2">
    <source>
        <dbReference type="ARBA" id="ARBA00007145"/>
    </source>
</evidence>
<dbReference type="EMBL" id="JACOOK010000006">
    <property type="protein sequence ID" value="MBC5617434.1"/>
    <property type="molecule type" value="Genomic_DNA"/>
</dbReference>
<dbReference type="GO" id="GO:0003952">
    <property type="term" value="F:NAD+ synthase (glutamine-hydrolyzing) activity"/>
    <property type="evidence" value="ECO:0007669"/>
    <property type="project" value="UniProtKB-EC"/>
</dbReference>
<proteinExistence type="inferred from homology"/>
<comment type="pathway">
    <text evidence="1 7">Cofactor biosynthesis; NAD(+) biosynthesis; NAD(+) from deamido-NAD(+) (L-Gln route): step 1/1.</text>
</comment>
<keyword evidence="6 7" id="KW-0520">NAD</keyword>
<evidence type="ECO:0000256" key="4">
    <source>
        <dbReference type="ARBA" id="ARBA00022741"/>
    </source>
</evidence>
<dbReference type="InterPro" id="IPR003010">
    <property type="entry name" value="C-N_Hydrolase"/>
</dbReference>
<evidence type="ECO:0000256" key="6">
    <source>
        <dbReference type="ARBA" id="ARBA00023027"/>
    </source>
</evidence>
<dbReference type="Gene3D" id="3.60.110.10">
    <property type="entry name" value="Carbon-nitrogen hydrolase"/>
    <property type="match status" value="1"/>
</dbReference>
<comment type="similarity">
    <text evidence="8">Belongs to the NAD synthetase family.</text>
</comment>
<dbReference type="Pfam" id="PF00795">
    <property type="entry name" value="CN_hydrolase"/>
    <property type="match status" value="1"/>
</dbReference>
<dbReference type="PANTHER" id="PTHR23090">
    <property type="entry name" value="NH 3 /GLUTAMINE-DEPENDENT NAD + SYNTHETASE"/>
    <property type="match status" value="1"/>
</dbReference>
<keyword evidence="5 7" id="KW-0067">ATP-binding</keyword>
<evidence type="ECO:0000256" key="1">
    <source>
        <dbReference type="ARBA" id="ARBA00005188"/>
    </source>
</evidence>
<accession>A0ABR7CPB0</accession>
<gene>
    <name evidence="10" type="ORF">H8S08_10465</name>
</gene>